<feature type="domain" description="N-acetyltransferase" evidence="1">
    <location>
        <begin position="13"/>
        <end position="143"/>
    </location>
</feature>
<dbReference type="AlphaFoldDB" id="A0AAJ1YHD2"/>
<dbReference type="SUPFAM" id="SSF55729">
    <property type="entry name" value="Acyl-CoA N-acyltransferases (Nat)"/>
    <property type="match status" value="1"/>
</dbReference>
<protein>
    <submittedName>
        <fullName evidence="2">GNAT family N-acetyltransferase</fullName>
    </submittedName>
</protein>
<sequence length="149" mass="17237">MEPSQQWQRGEFRINSDKSELDLAVTHAFLATTSWAQGISLTTVQQSIDNSLCFGLYHQRQQIGFARLVTDYSTFGYLCDVFVIPEFTRQGLAKWLMACMLEHPVLQRLRRIMLVTSSAPGLYQQVGYQPVNKQDFVWQIARPDIYQQQ</sequence>
<evidence type="ECO:0000259" key="1">
    <source>
        <dbReference type="PROSITE" id="PS51186"/>
    </source>
</evidence>
<dbReference type="PANTHER" id="PTHR43233">
    <property type="entry name" value="FAMILY N-ACETYLTRANSFERASE, PUTATIVE (AFU_ORTHOLOGUE AFUA_6G03350)-RELATED"/>
    <property type="match status" value="1"/>
</dbReference>
<dbReference type="Proteomes" id="UP001224622">
    <property type="component" value="Unassembled WGS sequence"/>
</dbReference>
<name>A0AAJ1YHD2_SERFO</name>
<dbReference type="InterPro" id="IPR016181">
    <property type="entry name" value="Acyl_CoA_acyltransferase"/>
</dbReference>
<gene>
    <name evidence="2" type="ORF">RDT67_17660</name>
</gene>
<dbReference type="CDD" id="cd04301">
    <property type="entry name" value="NAT_SF"/>
    <property type="match status" value="1"/>
</dbReference>
<dbReference type="InterPro" id="IPR000182">
    <property type="entry name" value="GNAT_dom"/>
</dbReference>
<organism evidence="2 3">
    <name type="scientific">Serratia fonticola</name>
    <dbReference type="NCBI Taxonomy" id="47917"/>
    <lineage>
        <taxon>Bacteria</taxon>
        <taxon>Pseudomonadati</taxon>
        <taxon>Pseudomonadota</taxon>
        <taxon>Gammaproteobacteria</taxon>
        <taxon>Enterobacterales</taxon>
        <taxon>Yersiniaceae</taxon>
        <taxon>Serratia</taxon>
    </lineage>
</organism>
<evidence type="ECO:0000313" key="3">
    <source>
        <dbReference type="Proteomes" id="UP001224622"/>
    </source>
</evidence>
<comment type="caution">
    <text evidence="2">The sequence shown here is derived from an EMBL/GenBank/DDBJ whole genome shotgun (WGS) entry which is preliminary data.</text>
</comment>
<accession>A0AAJ1YHD2</accession>
<dbReference type="InterPro" id="IPR053144">
    <property type="entry name" value="Acetyltransferase_Butenolide"/>
</dbReference>
<dbReference type="Gene3D" id="3.40.630.30">
    <property type="match status" value="1"/>
</dbReference>
<dbReference type="EMBL" id="JAVIGA010000020">
    <property type="protein sequence ID" value="MDQ9128255.1"/>
    <property type="molecule type" value="Genomic_DNA"/>
</dbReference>
<evidence type="ECO:0000313" key="2">
    <source>
        <dbReference type="EMBL" id="MDQ9128255.1"/>
    </source>
</evidence>
<dbReference type="RefSeq" id="WP_024530034.1">
    <property type="nucleotide sequence ID" value="NZ_JAVGCU010000001.1"/>
</dbReference>
<dbReference type="Pfam" id="PF00583">
    <property type="entry name" value="Acetyltransf_1"/>
    <property type="match status" value="1"/>
</dbReference>
<proteinExistence type="predicted"/>
<dbReference type="GO" id="GO:0016747">
    <property type="term" value="F:acyltransferase activity, transferring groups other than amino-acyl groups"/>
    <property type="evidence" value="ECO:0007669"/>
    <property type="project" value="InterPro"/>
</dbReference>
<dbReference type="PROSITE" id="PS51186">
    <property type="entry name" value="GNAT"/>
    <property type="match status" value="1"/>
</dbReference>
<dbReference type="PANTHER" id="PTHR43233:SF1">
    <property type="entry name" value="FAMILY N-ACETYLTRANSFERASE, PUTATIVE (AFU_ORTHOLOGUE AFUA_6G03350)-RELATED"/>
    <property type="match status" value="1"/>
</dbReference>
<reference evidence="2" key="1">
    <citation type="submission" date="2023-08" db="EMBL/GenBank/DDBJ databases">
        <title>The Comparative Genomic Analysis of Yersiniaceae from Polar Regions.</title>
        <authorList>
            <person name="Goncharov A."/>
            <person name="Aslanov B."/>
            <person name="Kolodzhieva V."/>
            <person name="Azarov D."/>
            <person name="Mochov A."/>
            <person name="Lebedeva E."/>
        </authorList>
    </citation>
    <scope>NUCLEOTIDE SEQUENCE</scope>
    <source>
        <strain evidence="2">Vf</strain>
    </source>
</reference>